<dbReference type="AlphaFoldDB" id="A0A7X2PDI2"/>
<evidence type="ECO:0000256" key="3">
    <source>
        <dbReference type="ARBA" id="ARBA00022448"/>
    </source>
</evidence>
<gene>
    <name evidence="8" type="ORF">FYJ80_08875</name>
</gene>
<keyword evidence="4 6" id="KW-0732">Signal</keyword>
<evidence type="ECO:0000256" key="1">
    <source>
        <dbReference type="ARBA" id="ARBA00004196"/>
    </source>
</evidence>
<organism evidence="8 9">
    <name type="scientific">Bullifex porci</name>
    <dbReference type="NCBI Taxonomy" id="2606638"/>
    <lineage>
        <taxon>Bacteria</taxon>
        <taxon>Pseudomonadati</taxon>
        <taxon>Spirochaetota</taxon>
        <taxon>Spirochaetia</taxon>
        <taxon>Spirochaetales</taxon>
        <taxon>Spirochaetaceae</taxon>
        <taxon>Bullifex</taxon>
    </lineage>
</organism>
<feature type="domain" description="Solute-binding protein family 5" evidence="7">
    <location>
        <begin position="124"/>
        <end position="494"/>
    </location>
</feature>
<dbReference type="PIRSF" id="PIRSF002741">
    <property type="entry name" value="MppA"/>
    <property type="match status" value="1"/>
</dbReference>
<comment type="caution">
    <text evidence="8">The sequence shown here is derived from an EMBL/GenBank/DDBJ whole genome shotgun (WGS) entry which is preliminary data.</text>
</comment>
<sequence length="573" mass="63652">MKKFMTIALCVLLVSLTLVSCGGKKEEAKPAATTTTTTTTTAPATTAKAEAPKAEAPKAEAPKAETPAPVEAAPAEDKVVFRISNGAEPESLDPAKIQGVPEHRLYEALFEGLIIFDPKTADGIPGLAESWTVSEDGMTYTFKLRKANWSDGTPITANDVVYSWLRELAPETASPYAWFPAMFLAGAAEYNAGEADASVVGIKAIDDYTFEMKLIGPLPYVIGALGHYSFAVVPQHTIEKYGDAWVLPENFVGNGPYVLKEWTPQSRIVVEKNEAYWDKDNVKLDEVIFYASDDDNTNYNMYLAGEIDWLTGIAQDRLESAQMRTDYQVAPQLSTYYYTIQTTKAPFDDPRVRKALSYAVDRQTLVDQVTKGGQLAGWGIVPEMAGYEGLGEAQFDPEYAQQLLAEAGYPNGVGFPTFSLLYNTNDAHKQIAEYVQRQWLENLNINCELENQEWATYLANRNAGNFDVARAGWVGDYQDPNTFLDMFITGAGMNGGKYSNETYDVLINEAARMEAGPDRFEVLLTAEDILINEDQAILPFYYYVSQNMIDTNKWGGWYPNTMDYHPTKDIYLK</sequence>
<feature type="chain" id="PRO_5030674710" evidence="6">
    <location>
        <begin position="21"/>
        <end position="573"/>
    </location>
</feature>
<dbReference type="GO" id="GO:0015833">
    <property type="term" value="P:peptide transport"/>
    <property type="evidence" value="ECO:0007669"/>
    <property type="project" value="TreeGrafter"/>
</dbReference>
<evidence type="ECO:0000256" key="4">
    <source>
        <dbReference type="ARBA" id="ARBA00022729"/>
    </source>
</evidence>
<dbReference type="PROSITE" id="PS51257">
    <property type="entry name" value="PROKAR_LIPOPROTEIN"/>
    <property type="match status" value="1"/>
</dbReference>
<reference evidence="8 9" key="1">
    <citation type="submission" date="2019-08" db="EMBL/GenBank/DDBJ databases">
        <title>In-depth cultivation of the pig gut microbiome towards novel bacterial diversity and tailored functional studies.</title>
        <authorList>
            <person name="Wylensek D."/>
            <person name="Hitch T.C.A."/>
            <person name="Clavel T."/>
        </authorList>
    </citation>
    <scope>NUCLEOTIDE SEQUENCE [LARGE SCALE GENOMIC DNA]</scope>
    <source>
        <strain evidence="8 9">NM-380-WT-3C1</strain>
    </source>
</reference>
<evidence type="ECO:0000313" key="9">
    <source>
        <dbReference type="Proteomes" id="UP000460549"/>
    </source>
</evidence>
<name>A0A7X2PDI2_9SPIO</name>
<dbReference type="Gene3D" id="3.40.190.10">
    <property type="entry name" value="Periplasmic binding protein-like II"/>
    <property type="match status" value="1"/>
</dbReference>
<dbReference type="Proteomes" id="UP000460549">
    <property type="component" value="Unassembled WGS sequence"/>
</dbReference>
<dbReference type="EMBL" id="VUNN01000019">
    <property type="protein sequence ID" value="MSU06882.1"/>
    <property type="molecule type" value="Genomic_DNA"/>
</dbReference>
<dbReference type="FunFam" id="3.10.105.10:FF:000001">
    <property type="entry name" value="Oligopeptide ABC transporter, oligopeptide-binding protein"/>
    <property type="match status" value="1"/>
</dbReference>
<feature type="signal peptide" evidence="6">
    <location>
        <begin position="1"/>
        <end position="20"/>
    </location>
</feature>
<dbReference type="GO" id="GO:1904680">
    <property type="term" value="F:peptide transmembrane transporter activity"/>
    <property type="evidence" value="ECO:0007669"/>
    <property type="project" value="TreeGrafter"/>
</dbReference>
<protein>
    <submittedName>
        <fullName evidence="8">Peptide ABC transporter substrate-binding protein</fullName>
    </submittedName>
</protein>
<dbReference type="GO" id="GO:0043190">
    <property type="term" value="C:ATP-binding cassette (ABC) transporter complex"/>
    <property type="evidence" value="ECO:0007669"/>
    <property type="project" value="InterPro"/>
</dbReference>
<evidence type="ECO:0000313" key="8">
    <source>
        <dbReference type="EMBL" id="MSU06882.1"/>
    </source>
</evidence>
<feature type="compositionally biased region" description="Low complexity" evidence="5">
    <location>
        <begin position="30"/>
        <end position="49"/>
    </location>
</feature>
<accession>A0A7X2PDI2</accession>
<dbReference type="InterPro" id="IPR030678">
    <property type="entry name" value="Peptide/Ni-bd"/>
</dbReference>
<dbReference type="GO" id="GO:0030288">
    <property type="term" value="C:outer membrane-bounded periplasmic space"/>
    <property type="evidence" value="ECO:0007669"/>
    <property type="project" value="UniProtKB-ARBA"/>
</dbReference>
<comment type="subcellular location">
    <subcellularLocation>
        <location evidence="1">Cell envelope</location>
    </subcellularLocation>
</comment>
<dbReference type="Pfam" id="PF00496">
    <property type="entry name" value="SBP_bac_5"/>
    <property type="match status" value="1"/>
</dbReference>
<dbReference type="InterPro" id="IPR000914">
    <property type="entry name" value="SBP_5_dom"/>
</dbReference>
<evidence type="ECO:0000256" key="5">
    <source>
        <dbReference type="SAM" id="MobiDB-lite"/>
    </source>
</evidence>
<dbReference type="InterPro" id="IPR039424">
    <property type="entry name" value="SBP_5"/>
</dbReference>
<evidence type="ECO:0000259" key="7">
    <source>
        <dbReference type="Pfam" id="PF00496"/>
    </source>
</evidence>
<dbReference type="CDD" id="cd08504">
    <property type="entry name" value="PBP2_OppA"/>
    <property type="match status" value="1"/>
</dbReference>
<proteinExistence type="inferred from homology"/>
<dbReference type="SUPFAM" id="SSF53850">
    <property type="entry name" value="Periplasmic binding protein-like II"/>
    <property type="match status" value="1"/>
</dbReference>
<feature type="compositionally biased region" description="Basic and acidic residues" evidence="5">
    <location>
        <begin position="50"/>
        <end position="63"/>
    </location>
</feature>
<evidence type="ECO:0000256" key="6">
    <source>
        <dbReference type="SAM" id="SignalP"/>
    </source>
</evidence>
<comment type="similarity">
    <text evidence="2">Belongs to the bacterial solute-binding protein 5 family.</text>
</comment>
<keyword evidence="9" id="KW-1185">Reference proteome</keyword>
<dbReference type="FunFam" id="3.90.76.10:FF:000001">
    <property type="entry name" value="Oligopeptide ABC transporter substrate-binding protein"/>
    <property type="match status" value="1"/>
</dbReference>
<dbReference type="Gene3D" id="3.90.76.10">
    <property type="entry name" value="Dipeptide-binding Protein, Domain 1"/>
    <property type="match status" value="1"/>
</dbReference>
<dbReference type="Gene3D" id="3.10.105.10">
    <property type="entry name" value="Dipeptide-binding Protein, Domain 3"/>
    <property type="match status" value="1"/>
</dbReference>
<dbReference type="PANTHER" id="PTHR30290">
    <property type="entry name" value="PERIPLASMIC BINDING COMPONENT OF ABC TRANSPORTER"/>
    <property type="match status" value="1"/>
</dbReference>
<dbReference type="RefSeq" id="WP_154426117.1">
    <property type="nucleotide sequence ID" value="NZ_VUNN01000019.1"/>
</dbReference>
<dbReference type="PANTHER" id="PTHR30290:SF10">
    <property type="entry name" value="PERIPLASMIC OLIGOPEPTIDE-BINDING PROTEIN-RELATED"/>
    <property type="match status" value="1"/>
</dbReference>
<evidence type="ECO:0000256" key="2">
    <source>
        <dbReference type="ARBA" id="ARBA00005695"/>
    </source>
</evidence>
<feature type="region of interest" description="Disordered" evidence="5">
    <location>
        <begin position="25"/>
        <end position="72"/>
    </location>
</feature>
<keyword evidence="3" id="KW-0813">Transport</keyword>